<dbReference type="PANTHER" id="PTHR42852">
    <property type="entry name" value="THIOL:DISULFIDE INTERCHANGE PROTEIN DSBE"/>
    <property type="match status" value="1"/>
</dbReference>
<dbReference type="InterPro" id="IPR017937">
    <property type="entry name" value="Thioredoxin_CS"/>
</dbReference>
<dbReference type="AlphaFoldDB" id="A0AAJ6BPV7"/>
<evidence type="ECO:0000256" key="1">
    <source>
        <dbReference type="ARBA" id="ARBA00023284"/>
    </source>
</evidence>
<dbReference type="InterPro" id="IPR036249">
    <property type="entry name" value="Thioredoxin-like_sf"/>
</dbReference>
<name>A0AAJ6BPV7_9SPHN</name>
<keyword evidence="1" id="KW-0676">Redox-active center</keyword>
<reference evidence="4" key="1">
    <citation type="submission" date="2023-03" db="EMBL/GenBank/DDBJ databases">
        <title>Andean soil-derived lignocellulolytic bacterial consortium as a source of novel taxa and putative plastic-active enzymes.</title>
        <authorList>
            <person name="Diaz-Garcia L."/>
            <person name="Chuvochina M."/>
            <person name="Feuerriegel G."/>
            <person name="Bunk B."/>
            <person name="Sproer C."/>
            <person name="Streit W.R."/>
            <person name="Rodriguez L.M."/>
            <person name="Overmann J."/>
            <person name="Jimenez D.J."/>
        </authorList>
    </citation>
    <scope>NUCLEOTIDE SEQUENCE</scope>
    <source>
        <strain evidence="4">MAG 26</strain>
    </source>
</reference>
<evidence type="ECO:0000313" key="5">
    <source>
        <dbReference type="Proteomes" id="UP001218362"/>
    </source>
</evidence>
<dbReference type="InterPro" id="IPR050553">
    <property type="entry name" value="Thioredoxin_ResA/DsbE_sf"/>
</dbReference>
<dbReference type="EMBL" id="CP119316">
    <property type="protein sequence ID" value="WEK47576.1"/>
    <property type="molecule type" value="Genomic_DNA"/>
</dbReference>
<proteinExistence type="predicted"/>
<dbReference type="PROSITE" id="PS51352">
    <property type="entry name" value="THIOREDOXIN_2"/>
    <property type="match status" value="1"/>
</dbReference>
<feature type="domain" description="Thioredoxin" evidence="3">
    <location>
        <begin position="51"/>
        <end position="192"/>
    </location>
</feature>
<evidence type="ECO:0000256" key="2">
    <source>
        <dbReference type="SAM" id="SignalP"/>
    </source>
</evidence>
<dbReference type="KEGG" id="acob:P0Y56_04590"/>
<dbReference type="GO" id="GO:0016209">
    <property type="term" value="F:antioxidant activity"/>
    <property type="evidence" value="ECO:0007669"/>
    <property type="project" value="InterPro"/>
</dbReference>
<keyword evidence="2" id="KW-0732">Signal</keyword>
<organism evidence="4 5">
    <name type="scientific">Candidatus Andeanibacterium colombiense</name>
    <dbReference type="NCBI Taxonomy" id="3121345"/>
    <lineage>
        <taxon>Bacteria</taxon>
        <taxon>Pseudomonadati</taxon>
        <taxon>Pseudomonadota</taxon>
        <taxon>Alphaproteobacteria</taxon>
        <taxon>Sphingomonadales</taxon>
        <taxon>Sphingomonadaceae</taxon>
        <taxon>Candidatus Andeanibacterium</taxon>
    </lineage>
</organism>
<dbReference type="InterPro" id="IPR000866">
    <property type="entry name" value="AhpC/TSA"/>
</dbReference>
<dbReference type="CDD" id="cd02966">
    <property type="entry name" value="TlpA_like_family"/>
    <property type="match status" value="1"/>
</dbReference>
<dbReference type="PROSITE" id="PS51257">
    <property type="entry name" value="PROKAR_LIPOPROTEIN"/>
    <property type="match status" value="1"/>
</dbReference>
<dbReference type="SUPFAM" id="SSF52833">
    <property type="entry name" value="Thioredoxin-like"/>
    <property type="match status" value="1"/>
</dbReference>
<evidence type="ECO:0000259" key="3">
    <source>
        <dbReference type="PROSITE" id="PS51352"/>
    </source>
</evidence>
<dbReference type="InterPro" id="IPR013766">
    <property type="entry name" value="Thioredoxin_domain"/>
</dbReference>
<dbReference type="PANTHER" id="PTHR42852:SF13">
    <property type="entry name" value="PROTEIN DIPZ"/>
    <property type="match status" value="1"/>
</dbReference>
<dbReference type="GO" id="GO:0015036">
    <property type="term" value="F:disulfide oxidoreductase activity"/>
    <property type="evidence" value="ECO:0007669"/>
    <property type="project" value="UniProtKB-ARBA"/>
</dbReference>
<dbReference type="PROSITE" id="PS00194">
    <property type="entry name" value="THIOREDOXIN_1"/>
    <property type="match status" value="1"/>
</dbReference>
<feature type="signal peptide" evidence="2">
    <location>
        <begin position="1"/>
        <end position="20"/>
    </location>
</feature>
<accession>A0AAJ6BPV7</accession>
<gene>
    <name evidence="4" type="ORF">P0Y56_04590</name>
</gene>
<dbReference type="Gene3D" id="3.40.30.10">
    <property type="entry name" value="Glutaredoxin"/>
    <property type="match status" value="1"/>
</dbReference>
<evidence type="ECO:0000313" key="4">
    <source>
        <dbReference type="EMBL" id="WEK47576.1"/>
    </source>
</evidence>
<feature type="chain" id="PRO_5042595417" evidence="2">
    <location>
        <begin position="21"/>
        <end position="194"/>
    </location>
</feature>
<protein>
    <submittedName>
        <fullName evidence="4">TlpA disulfide reductase family protein</fullName>
    </submittedName>
</protein>
<dbReference type="Proteomes" id="UP001218362">
    <property type="component" value="Chromosome"/>
</dbReference>
<sequence>MSRLSSIVLAPALGLALLLAGCDRESASQAQPQGENKAAAPAGKLDPVSRKFAGEALPAFTATDPSGKTLDLAGLKGQPVLLNLWATWCAPCKAEMPVLDAIAGANAGKLRVVTVSQDMKGAELVTPYFAEAKFKQLEPWLDTKSDLSFKMGASDLPTTILYNAKGVEVARVTGAFDWQGEEARALIAEAMGKG</sequence>
<dbReference type="Pfam" id="PF00578">
    <property type="entry name" value="AhpC-TSA"/>
    <property type="match status" value="1"/>
</dbReference>